<proteinExistence type="inferred from homology"/>
<evidence type="ECO:0000256" key="3">
    <source>
        <dbReference type="ARBA" id="ARBA00022898"/>
    </source>
</evidence>
<dbReference type="InterPro" id="IPR015424">
    <property type="entry name" value="PyrdxlP-dep_Trfase"/>
</dbReference>
<dbReference type="PANTHER" id="PTHR45688:SF13">
    <property type="entry name" value="ALANINE--GLYOXYLATE AMINOTRANSFERASE 2-LIKE"/>
    <property type="match status" value="1"/>
</dbReference>
<evidence type="ECO:0000313" key="6">
    <source>
        <dbReference type="Proteomes" id="UP001556220"/>
    </source>
</evidence>
<dbReference type="PROSITE" id="PS00600">
    <property type="entry name" value="AA_TRANSFER_CLASS_3"/>
    <property type="match status" value="1"/>
</dbReference>
<evidence type="ECO:0000256" key="2">
    <source>
        <dbReference type="ARBA" id="ARBA00008954"/>
    </source>
</evidence>
<dbReference type="PANTHER" id="PTHR45688">
    <property type="match status" value="1"/>
</dbReference>
<dbReference type="InterPro" id="IPR015422">
    <property type="entry name" value="PyrdxlP-dep_Trfase_small"/>
</dbReference>
<dbReference type="SUPFAM" id="SSF53383">
    <property type="entry name" value="PLP-dependent transferases"/>
    <property type="match status" value="1"/>
</dbReference>
<dbReference type="GO" id="GO:0008483">
    <property type="term" value="F:transaminase activity"/>
    <property type="evidence" value="ECO:0007669"/>
    <property type="project" value="UniProtKB-KW"/>
</dbReference>
<dbReference type="Gene3D" id="3.40.640.10">
    <property type="entry name" value="Type I PLP-dependent aspartate aminotransferase-like (Major domain)"/>
    <property type="match status" value="1"/>
</dbReference>
<dbReference type="EMBL" id="JBFOHK010000005">
    <property type="protein sequence ID" value="MEW9573447.1"/>
    <property type="molecule type" value="Genomic_DNA"/>
</dbReference>
<keyword evidence="3 4" id="KW-0663">Pyridoxal phosphate</keyword>
<evidence type="ECO:0000313" key="5">
    <source>
        <dbReference type="EMBL" id="MEW9573447.1"/>
    </source>
</evidence>
<gene>
    <name evidence="5" type="ORF">ABQJ54_16955</name>
</gene>
<evidence type="ECO:0000256" key="4">
    <source>
        <dbReference type="RuleBase" id="RU003560"/>
    </source>
</evidence>
<dbReference type="InterPro" id="IPR049704">
    <property type="entry name" value="Aminotrans_3_PPA_site"/>
</dbReference>
<dbReference type="Proteomes" id="UP001556220">
    <property type="component" value="Unassembled WGS sequence"/>
</dbReference>
<keyword evidence="5" id="KW-0808">Transferase</keyword>
<name>A0ABV3QHX7_9GAMM</name>
<dbReference type="CDD" id="cd00610">
    <property type="entry name" value="OAT_like"/>
    <property type="match status" value="1"/>
</dbReference>
<comment type="similarity">
    <text evidence="2 4">Belongs to the class-III pyridoxal-phosphate-dependent aminotransferase family.</text>
</comment>
<keyword evidence="6" id="KW-1185">Reference proteome</keyword>
<comment type="caution">
    <text evidence="5">The sequence shown here is derived from an EMBL/GenBank/DDBJ whole genome shotgun (WGS) entry which is preliminary data.</text>
</comment>
<accession>A0ABV3QHX7</accession>
<dbReference type="PIRSF" id="PIRSF000521">
    <property type="entry name" value="Transaminase_4ab_Lys_Orn"/>
    <property type="match status" value="1"/>
</dbReference>
<reference evidence="5 6" key="1">
    <citation type="submission" date="2024-06" db="EMBL/GenBank/DDBJ databases">
        <authorList>
            <person name="Woo H."/>
        </authorList>
    </citation>
    <scope>NUCLEOTIDE SEQUENCE [LARGE SCALE GENOMIC DNA]</scope>
    <source>
        <strain evidence="5 6">Si-c</strain>
    </source>
</reference>
<dbReference type="Gene3D" id="3.90.1150.10">
    <property type="entry name" value="Aspartate Aminotransferase, domain 1"/>
    <property type="match status" value="1"/>
</dbReference>
<comment type="cofactor">
    <cofactor evidence="1">
        <name>pyridoxal 5'-phosphate</name>
        <dbReference type="ChEBI" id="CHEBI:597326"/>
    </cofactor>
</comment>
<dbReference type="InterPro" id="IPR005814">
    <property type="entry name" value="Aminotrans_3"/>
</dbReference>
<dbReference type="RefSeq" id="WP_367855504.1">
    <property type="nucleotide sequence ID" value="NZ_JBFOHK010000005.1"/>
</dbReference>
<dbReference type="InterPro" id="IPR015421">
    <property type="entry name" value="PyrdxlP-dep_Trfase_major"/>
</dbReference>
<protein>
    <submittedName>
        <fullName evidence="5">Aminotransferase class III-fold pyridoxal phosphate-dependent enzyme</fullName>
    </submittedName>
</protein>
<sequence>MSDRTVAETVLAGVPERGNAELLDLRKRYLNPTLSVSYREPLKIVRGAGAWLYDQHGEAYLDMVNNVCHVGHCHPRVVAAGQAQMARLNTNTRYLHDNIVEYAMRLVATLPAPLSVVFLTNSGTEANDLALRLARAHTGKRGALVLDHAYHGHSPSMVELSPYKFNGKGGEGQVVHVGVVDMPDVYQGAFRDPSIAGRQYADLLPAEIAGLRERGFEPAVFYCESLLGCGGQIVLPDGYLREAYATVRAAGGVCLADEVQVGFGRAGDHFWAFERQGVAPDILTVGKPIGNGHPIGAVVTTPEIAASFVTGMEYFNTFGGNPVSCAIALAVLDVIHEEGLQENARVVGGLLMDGLRELQHRHECIGDVRGCGLFIGAELVSDPVARTPDRVKARQVVEAMKARHVLLSTEGPADNVLKIKPPVVFGRRDAGEFLEKLDAVLGGR</sequence>
<keyword evidence="5" id="KW-0032">Aminotransferase</keyword>
<evidence type="ECO:0000256" key="1">
    <source>
        <dbReference type="ARBA" id="ARBA00001933"/>
    </source>
</evidence>
<dbReference type="Pfam" id="PF00202">
    <property type="entry name" value="Aminotran_3"/>
    <property type="match status" value="1"/>
</dbReference>
<organism evidence="5 6">
    <name type="scientific">Rhodanobacter lycopersici</name>
    <dbReference type="NCBI Taxonomy" id="3162487"/>
    <lineage>
        <taxon>Bacteria</taxon>
        <taxon>Pseudomonadati</taxon>
        <taxon>Pseudomonadota</taxon>
        <taxon>Gammaproteobacteria</taxon>
        <taxon>Lysobacterales</taxon>
        <taxon>Rhodanobacteraceae</taxon>
        <taxon>Rhodanobacter</taxon>
    </lineage>
</organism>